<dbReference type="RefSeq" id="WP_344610740.1">
    <property type="nucleotide sequence ID" value="NZ_BAAARV010000005.1"/>
</dbReference>
<dbReference type="Proteomes" id="UP001501444">
    <property type="component" value="Unassembled WGS sequence"/>
</dbReference>
<feature type="transmembrane region" description="Helical" evidence="5">
    <location>
        <begin position="73"/>
        <end position="93"/>
    </location>
</feature>
<evidence type="ECO:0000313" key="7">
    <source>
        <dbReference type="EMBL" id="GAA2329645.1"/>
    </source>
</evidence>
<evidence type="ECO:0000256" key="5">
    <source>
        <dbReference type="SAM" id="Phobius"/>
    </source>
</evidence>
<comment type="caution">
    <text evidence="7">The sequence shown here is derived from an EMBL/GenBank/DDBJ whole genome shotgun (WGS) entry which is preliminary data.</text>
</comment>
<evidence type="ECO:0000256" key="4">
    <source>
        <dbReference type="ARBA" id="ARBA00023136"/>
    </source>
</evidence>
<reference evidence="8" key="1">
    <citation type="journal article" date="2019" name="Int. J. Syst. Evol. Microbiol.">
        <title>The Global Catalogue of Microorganisms (GCM) 10K type strain sequencing project: providing services to taxonomists for standard genome sequencing and annotation.</title>
        <authorList>
            <consortium name="The Broad Institute Genomics Platform"/>
            <consortium name="The Broad Institute Genome Sequencing Center for Infectious Disease"/>
            <person name="Wu L."/>
            <person name="Ma J."/>
        </authorList>
    </citation>
    <scope>NUCLEOTIDE SEQUENCE [LARGE SCALE GENOMIC DNA]</scope>
    <source>
        <strain evidence="8">JCM 3272</strain>
    </source>
</reference>
<organism evidence="7 8">
    <name type="scientific">Dactylosporangium salmoneum</name>
    <dbReference type="NCBI Taxonomy" id="53361"/>
    <lineage>
        <taxon>Bacteria</taxon>
        <taxon>Bacillati</taxon>
        <taxon>Actinomycetota</taxon>
        <taxon>Actinomycetes</taxon>
        <taxon>Micromonosporales</taxon>
        <taxon>Micromonosporaceae</taxon>
        <taxon>Dactylosporangium</taxon>
    </lineage>
</organism>
<evidence type="ECO:0000256" key="2">
    <source>
        <dbReference type="ARBA" id="ARBA00022692"/>
    </source>
</evidence>
<keyword evidence="3 5" id="KW-1133">Transmembrane helix</keyword>
<gene>
    <name evidence="7" type="ORF">GCM10010170_007140</name>
</gene>
<evidence type="ECO:0000259" key="6">
    <source>
        <dbReference type="Pfam" id="PF07291"/>
    </source>
</evidence>
<evidence type="ECO:0000256" key="1">
    <source>
        <dbReference type="ARBA" id="ARBA00004141"/>
    </source>
</evidence>
<feature type="transmembrane region" description="Helical" evidence="5">
    <location>
        <begin position="143"/>
        <end position="162"/>
    </location>
</feature>
<keyword evidence="8" id="KW-1185">Reference proteome</keyword>
<proteinExistence type="predicted"/>
<keyword evidence="4 5" id="KW-0472">Membrane</keyword>
<feature type="transmembrane region" description="Helical" evidence="5">
    <location>
        <begin position="113"/>
        <end position="131"/>
    </location>
</feature>
<sequence>MLPSLAVCAALVLGAVLLSSGIAKLTVARSAVSAVAEVLPGIGAGAAVIVRVVAVVEVLAAVALAVPPARVAGLAAAVVLGLVFAGAGGLGLLRKASKDCGCFGRAAGKPLGARTIGVGLLIAAAATLALARAGDGPDWTGDVPLNLSLVAALTVLFTGWLYRDLIRDLVRPPRAQSASAKGASA</sequence>
<name>A0ABP5SES0_9ACTN</name>
<feature type="domain" description="Methylamine utilisation protein MauE" evidence="6">
    <location>
        <begin position="5"/>
        <end position="130"/>
    </location>
</feature>
<dbReference type="InterPro" id="IPR009908">
    <property type="entry name" value="Methylamine_util_MauE"/>
</dbReference>
<dbReference type="EMBL" id="BAAARV010000005">
    <property type="protein sequence ID" value="GAA2329645.1"/>
    <property type="molecule type" value="Genomic_DNA"/>
</dbReference>
<accession>A0ABP5SES0</accession>
<keyword evidence="2 5" id="KW-0812">Transmembrane</keyword>
<comment type="subcellular location">
    <subcellularLocation>
        <location evidence="1">Membrane</location>
        <topology evidence="1">Multi-pass membrane protein</topology>
    </subcellularLocation>
</comment>
<evidence type="ECO:0000256" key="3">
    <source>
        <dbReference type="ARBA" id="ARBA00022989"/>
    </source>
</evidence>
<evidence type="ECO:0000313" key="8">
    <source>
        <dbReference type="Proteomes" id="UP001501444"/>
    </source>
</evidence>
<dbReference type="Pfam" id="PF07291">
    <property type="entry name" value="MauE"/>
    <property type="match status" value="1"/>
</dbReference>
<protein>
    <recommendedName>
        <fullName evidence="6">Methylamine utilisation protein MauE domain-containing protein</fullName>
    </recommendedName>
</protein>